<keyword evidence="2" id="KW-0719">Serine esterase</keyword>
<dbReference type="OrthoDB" id="332676at2"/>
<evidence type="ECO:0000256" key="3">
    <source>
        <dbReference type="ARBA" id="ARBA00022801"/>
    </source>
</evidence>
<feature type="domain" description="AB hydrolase-1" evidence="5">
    <location>
        <begin position="67"/>
        <end position="305"/>
    </location>
</feature>
<evidence type="ECO:0000313" key="7">
    <source>
        <dbReference type="Proteomes" id="UP000009049"/>
    </source>
</evidence>
<feature type="active site" description="Charge relay system" evidence="4">
    <location>
        <position position="272"/>
    </location>
</feature>
<dbReference type="GO" id="GO:0047372">
    <property type="term" value="F:monoacylglycerol lipase activity"/>
    <property type="evidence" value="ECO:0007669"/>
    <property type="project" value="TreeGrafter"/>
</dbReference>
<dbReference type="KEGG" id="rbi:RB2501_07745"/>
<protein>
    <submittedName>
        <fullName evidence="6">Hydrolase, alpha/beta fold family protein</fullName>
    </submittedName>
</protein>
<dbReference type="Proteomes" id="UP000009049">
    <property type="component" value="Chromosome"/>
</dbReference>
<dbReference type="PROSITE" id="PS01133">
    <property type="entry name" value="UPF0017"/>
    <property type="match status" value="1"/>
</dbReference>
<dbReference type="GO" id="GO:0034338">
    <property type="term" value="F:short-chain carboxylesterase activity"/>
    <property type="evidence" value="ECO:0007669"/>
    <property type="project" value="TreeGrafter"/>
</dbReference>
<dbReference type="HOGENOM" id="CLU_032487_0_0_10"/>
<dbReference type="PIRSF" id="PIRSF005211">
    <property type="entry name" value="Ab_hydro_YheT"/>
    <property type="match status" value="1"/>
</dbReference>
<dbReference type="InterPro" id="IPR029058">
    <property type="entry name" value="AB_hydrolase_fold"/>
</dbReference>
<dbReference type="ESTHER" id="robbh-a4cil9">
    <property type="family name" value="abh_upf0017"/>
</dbReference>
<comment type="similarity">
    <text evidence="1">Belongs to the AB hydrolase superfamily. AB hydrolase 4 family.</text>
</comment>
<dbReference type="RefSeq" id="WP_015753533.1">
    <property type="nucleotide sequence ID" value="NC_013222.1"/>
</dbReference>
<dbReference type="SUPFAM" id="SSF53474">
    <property type="entry name" value="alpha/beta-Hydrolases"/>
    <property type="match status" value="1"/>
</dbReference>
<dbReference type="Pfam" id="PF00561">
    <property type="entry name" value="Abhydrolase_1"/>
    <property type="match status" value="1"/>
</dbReference>
<proteinExistence type="inferred from homology"/>
<dbReference type="Gene3D" id="3.40.50.1820">
    <property type="entry name" value="alpha/beta hydrolase"/>
    <property type="match status" value="1"/>
</dbReference>
<reference evidence="6 7" key="1">
    <citation type="journal article" date="2009" name="J. Bacteriol.">
        <title>Complete genome sequence of Robiginitalea biformata HTCC2501.</title>
        <authorList>
            <person name="Oh H.M."/>
            <person name="Giovannoni S.J."/>
            <person name="Lee K."/>
            <person name="Ferriera S."/>
            <person name="Johnson J."/>
            <person name="Cho J.C."/>
        </authorList>
    </citation>
    <scope>NUCLEOTIDE SEQUENCE [LARGE SCALE GENOMIC DNA]</scope>
    <source>
        <strain evidence="7">ATCC BAA-864 / HTCC2501 / KCTC 12146</strain>
    </source>
</reference>
<dbReference type="eggNOG" id="COG0429">
    <property type="taxonomic scope" value="Bacteria"/>
</dbReference>
<dbReference type="InterPro" id="IPR000952">
    <property type="entry name" value="AB_hydrolase_4_CS"/>
</dbReference>
<dbReference type="InterPro" id="IPR012020">
    <property type="entry name" value="ABHD4"/>
</dbReference>
<feature type="active site" description="Charge relay system" evidence="4">
    <location>
        <position position="146"/>
    </location>
</feature>
<gene>
    <name evidence="6" type="ordered locus">RB2501_07745</name>
</gene>
<evidence type="ECO:0000256" key="4">
    <source>
        <dbReference type="PIRSR" id="PIRSR005211-1"/>
    </source>
</evidence>
<organism evidence="6 7">
    <name type="scientific">Robiginitalea biformata (strain ATCC BAA-864 / DSM 15991 / KCTC 12146 / HTCC2501)</name>
    <dbReference type="NCBI Taxonomy" id="313596"/>
    <lineage>
        <taxon>Bacteria</taxon>
        <taxon>Pseudomonadati</taxon>
        <taxon>Bacteroidota</taxon>
        <taxon>Flavobacteriia</taxon>
        <taxon>Flavobacteriales</taxon>
        <taxon>Flavobacteriaceae</taxon>
        <taxon>Robiginitalea</taxon>
    </lineage>
</organism>
<keyword evidence="3 6" id="KW-0378">Hydrolase</keyword>
<dbReference type="InterPro" id="IPR050960">
    <property type="entry name" value="AB_hydrolase_4_sf"/>
</dbReference>
<dbReference type="STRING" id="313596.RB2501_07745"/>
<evidence type="ECO:0000256" key="2">
    <source>
        <dbReference type="ARBA" id="ARBA00022487"/>
    </source>
</evidence>
<keyword evidence="7" id="KW-1185">Reference proteome</keyword>
<evidence type="ECO:0000259" key="5">
    <source>
        <dbReference type="Pfam" id="PF00561"/>
    </source>
</evidence>
<evidence type="ECO:0000313" key="6">
    <source>
        <dbReference type="EMBL" id="EAR16777.1"/>
    </source>
</evidence>
<accession>A4CIL9</accession>
<dbReference type="PANTHER" id="PTHR10794">
    <property type="entry name" value="ABHYDROLASE DOMAIN-CONTAINING PROTEIN"/>
    <property type="match status" value="1"/>
</dbReference>
<evidence type="ECO:0000256" key="1">
    <source>
        <dbReference type="ARBA" id="ARBA00010884"/>
    </source>
</evidence>
<feature type="active site" description="Charge relay system" evidence="4">
    <location>
        <position position="301"/>
    </location>
</feature>
<sequence length="325" mass="37011">MPLEPSAYHPPAYWRNGHLSTIYSALFRRVPNPGYRRERLELPDGDFLDLDWLGRNGENKAKHPGKIVVLVHGLEGDTRRPYMVGSAVAFAREGYAVCAVNLRGCSGEPNRLFRSYHSGATEDLQAVVQHLTTAQPEARIYLKGFSLGGNLILKYLGEDPGRARSIQAAAAISVPVDLRDSLMQLQQPRNRLYSRRFLRNLREKMRQKHRLFPDRIPLETLRAIRTLKDFDDLYTSRAHGFRDALDYYARCSSLPVLENIRVPTLLLNARNDSFLGPACYPGALSERHPRLFYESPAYGGHVGFILPGGTYYNELRAIRFFRQHS</sequence>
<dbReference type="InterPro" id="IPR000073">
    <property type="entry name" value="AB_hydrolase_1"/>
</dbReference>
<dbReference type="PANTHER" id="PTHR10794:SF94">
    <property type="entry name" value="ESTERASE YHET-RELATED"/>
    <property type="match status" value="1"/>
</dbReference>
<dbReference type="AlphaFoldDB" id="A4CIL9"/>
<dbReference type="EMBL" id="CP001712">
    <property type="protein sequence ID" value="EAR16777.1"/>
    <property type="molecule type" value="Genomic_DNA"/>
</dbReference>
<name>A4CIL9_ROBBH</name>